<comment type="caution">
    <text evidence="3">The sequence shown here is derived from an EMBL/GenBank/DDBJ whole genome shotgun (WGS) entry which is preliminary data.</text>
</comment>
<dbReference type="AlphaFoldDB" id="A0A4Q4T9G2"/>
<protein>
    <recommendedName>
        <fullName evidence="5">Chromo domain-containing protein</fullName>
    </recommendedName>
</protein>
<dbReference type="CDD" id="cd00024">
    <property type="entry name" value="CD_CSD"/>
    <property type="match status" value="1"/>
</dbReference>
<evidence type="ECO:0000256" key="2">
    <source>
        <dbReference type="SAM" id="MobiDB-lite"/>
    </source>
</evidence>
<feature type="region of interest" description="Disordered" evidence="2">
    <location>
        <begin position="1"/>
        <end position="117"/>
    </location>
</feature>
<evidence type="ECO:0008006" key="5">
    <source>
        <dbReference type="Google" id="ProtNLM"/>
    </source>
</evidence>
<evidence type="ECO:0000313" key="4">
    <source>
        <dbReference type="Proteomes" id="UP000293360"/>
    </source>
</evidence>
<dbReference type="Proteomes" id="UP000293360">
    <property type="component" value="Unassembled WGS sequence"/>
</dbReference>
<name>A0A4Q4T9G2_9PEZI</name>
<organism evidence="3 4">
    <name type="scientific">Monosporascus ibericus</name>
    <dbReference type="NCBI Taxonomy" id="155417"/>
    <lineage>
        <taxon>Eukaryota</taxon>
        <taxon>Fungi</taxon>
        <taxon>Dikarya</taxon>
        <taxon>Ascomycota</taxon>
        <taxon>Pezizomycotina</taxon>
        <taxon>Sordariomycetes</taxon>
        <taxon>Xylariomycetidae</taxon>
        <taxon>Xylariales</taxon>
        <taxon>Xylariales incertae sedis</taxon>
        <taxon>Monosporascus</taxon>
    </lineage>
</organism>
<dbReference type="EMBL" id="QJNU01000328">
    <property type="protein sequence ID" value="RYP02144.1"/>
    <property type="molecule type" value="Genomic_DNA"/>
</dbReference>
<dbReference type="STRING" id="155417.A0A4Q4T9G2"/>
<dbReference type="OrthoDB" id="3647690at2759"/>
<accession>A0A4Q4T9G2</accession>
<comment type="subunit">
    <text evidence="1">Component of the NuA4 histone acetyltransferase complex.</text>
</comment>
<reference evidence="3 4" key="1">
    <citation type="submission" date="2018-06" db="EMBL/GenBank/DDBJ databases">
        <title>Complete Genomes of Monosporascus.</title>
        <authorList>
            <person name="Robinson A.J."/>
            <person name="Natvig D.O."/>
        </authorList>
    </citation>
    <scope>NUCLEOTIDE SEQUENCE [LARGE SCALE GENOMIC DNA]</scope>
    <source>
        <strain evidence="3 4">CBS 110550</strain>
    </source>
</reference>
<keyword evidence="4" id="KW-1185">Reference proteome</keyword>
<dbReference type="SUPFAM" id="SSF54160">
    <property type="entry name" value="Chromo domain-like"/>
    <property type="match status" value="1"/>
</dbReference>
<evidence type="ECO:0000313" key="3">
    <source>
        <dbReference type="EMBL" id="RYP02144.1"/>
    </source>
</evidence>
<dbReference type="InterPro" id="IPR016197">
    <property type="entry name" value="Chromo-like_dom_sf"/>
</dbReference>
<proteinExistence type="predicted"/>
<sequence>MHDLDNDENKVHDLENYEAVRPQPVAPHTPLAFTPPGSLPSPSSQHSTSTSAATTGISCSSALGASTSLASSPSSTATASPLNPLATPKASPPHRQKKQASVNGDVVDESQGVLSTPRKGWHGIKEIVSEGSDRGNLVYLIEWEGCDPKSGIMWPCSWVDAKDVSAGAIREWESRKATEAYGRMSS</sequence>
<feature type="compositionally biased region" description="Low complexity" evidence="2">
    <location>
        <begin position="34"/>
        <end position="84"/>
    </location>
</feature>
<dbReference type="Gene3D" id="2.40.50.40">
    <property type="match status" value="1"/>
</dbReference>
<gene>
    <name evidence="3" type="ORF">DL764_005939</name>
</gene>
<feature type="compositionally biased region" description="Basic and acidic residues" evidence="2">
    <location>
        <begin position="1"/>
        <end position="15"/>
    </location>
</feature>
<evidence type="ECO:0000256" key="1">
    <source>
        <dbReference type="ARBA" id="ARBA00011353"/>
    </source>
</evidence>